<dbReference type="AlphaFoldDB" id="A0A4P9YWY1"/>
<proteinExistence type="inferred from homology"/>
<comment type="similarity">
    <text evidence="3">Belongs to the KTI12 family.</text>
</comment>
<keyword evidence="1" id="KW-0547">Nucleotide-binding</keyword>
<keyword evidence="2" id="KW-0067">ATP-binding</keyword>
<keyword evidence="5" id="KW-1185">Reference proteome</keyword>
<dbReference type="Proteomes" id="UP000278143">
    <property type="component" value="Unassembled WGS sequence"/>
</dbReference>
<dbReference type="PANTHER" id="PTHR12435">
    <property type="match status" value="1"/>
</dbReference>
<evidence type="ECO:0000313" key="4">
    <source>
        <dbReference type="EMBL" id="RKP24556.1"/>
    </source>
</evidence>
<organism evidence="4 5">
    <name type="scientific">Syncephalis pseudoplumigaleata</name>
    <dbReference type="NCBI Taxonomy" id="1712513"/>
    <lineage>
        <taxon>Eukaryota</taxon>
        <taxon>Fungi</taxon>
        <taxon>Fungi incertae sedis</taxon>
        <taxon>Zoopagomycota</taxon>
        <taxon>Zoopagomycotina</taxon>
        <taxon>Zoopagomycetes</taxon>
        <taxon>Zoopagales</taxon>
        <taxon>Piptocephalidaceae</taxon>
        <taxon>Syncephalis</taxon>
    </lineage>
</organism>
<name>A0A4P9YWY1_9FUNG</name>
<dbReference type="InterPro" id="IPR027417">
    <property type="entry name" value="P-loop_NTPase"/>
</dbReference>
<dbReference type="SUPFAM" id="SSF52540">
    <property type="entry name" value="P-loop containing nucleoside triphosphate hydrolases"/>
    <property type="match status" value="1"/>
</dbReference>
<gene>
    <name evidence="4" type="ORF">SYNPS1DRAFT_33193</name>
</gene>
<evidence type="ECO:0000256" key="3">
    <source>
        <dbReference type="ARBA" id="ARBA00025768"/>
    </source>
</evidence>
<sequence>MPLVILSGLPSSGKTTRAQVLLATKELAAESRPPAACDYRHTHMHACMIVPLEEKKARGALMSAVERWLNRDTIVVLDSLNYVKGFRYQLYCVARAMSTPHCVVGWMCCRVYCGTPTETARQWNQSRDAAQQYTPAIFDELAMRYEEPDAMRRWDAPLFVVTPEDEQMPLDDIWAALMLRKAPPPNMATAVKRVNDTNMLHALDRITQQAVDAVLQAQQEGVGTTAVALPQTDLKISFVPHPPVEGGGLPGRAVLMPELRRLRRQFIQINKAHTLPEDRVADAFVEYLNTNLH</sequence>
<reference evidence="5" key="1">
    <citation type="journal article" date="2018" name="Nat. Microbiol.">
        <title>Leveraging single-cell genomics to expand the fungal tree of life.</title>
        <authorList>
            <person name="Ahrendt S.R."/>
            <person name="Quandt C.A."/>
            <person name="Ciobanu D."/>
            <person name="Clum A."/>
            <person name="Salamov A."/>
            <person name="Andreopoulos B."/>
            <person name="Cheng J.F."/>
            <person name="Woyke T."/>
            <person name="Pelin A."/>
            <person name="Henrissat B."/>
            <person name="Reynolds N.K."/>
            <person name="Benny G.L."/>
            <person name="Smith M.E."/>
            <person name="James T.Y."/>
            <person name="Grigoriev I.V."/>
        </authorList>
    </citation>
    <scope>NUCLEOTIDE SEQUENCE [LARGE SCALE GENOMIC DNA]</scope>
    <source>
        <strain evidence="5">Benny S71-1</strain>
    </source>
</reference>
<dbReference type="Pfam" id="PF08433">
    <property type="entry name" value="KTI12"/>
    <property type="match status" value="1"/>
</dbReference>
<dbReference type="Gene3D" id="3.40.50.300">
    <property type="entry name" value="P-loop containing nucleotide triphosphate hydrolases"/>
    <property type="match status" value="1"/>
</dbReference>
<accession>A0A4P9YWY1</accession>
<protein>
    <submittedName>
        <fullName evidence="4">Protein KTI12</fullName>
    </submittedName>
</protein>
<evidence type="ECO:0000313" key="5">
    <source>
        <dbReference type="Proteomes" id="UP000278143"/>
    </source>
</evidence>
<evidence type="ECO:0000256" key="2">
    <source>
        <dbReference type="ARBA" id="ARBA00022840"/>
    </source>
</evidence>
<dbReference type="EMBL" id="KZ990159">
    <property type="protein sequence ID" value="RKP24556.1"/>
    <property type="molecule type" value="Genomic_DNA"/>
</dbReference>
<dbReference type="GO" id="GO:0005524">
    <property type="term" value="F:ATP binding"/>
    <property type="evidence" value="ECO:0007669"/>
    <property type="project" value="UniProtKB-KW"/>
</dbReference>
<evidence type="ECO:0000256" key="1">
    <source>
        <dbReference type="ARBA" id="ARBA00022741"/>
    </source>
</evidence>
<dbReference type="OrthoDB" id="9972657at2759"/>
<dbReference type="InterPro" id="IPR013641">
    <property type="entry name" value="KTI12/PSTK"/>
</dbReference>